<evidence type="ECO:0000259" key="1">
    <source>
        <dbReference type="Pfam" id="PF18790"/>
    </source>
</evidence>
<keyword evidence="4" id="KW-1185">Reference proteome</keyword>
<dbReference type="Pfam" id="PF19502">
    <property type="entry name" value="DUF6036"/>
    <property type="match status" value="1"/>
</dbReference>
<accession>C6XEM7</accession>
<dbReference type="Pfam" id="PF18790">
    <property type="entry name" value="KfrB"/>
    <property type="match status" value="1"/>
</dbReference>
<protein>
    <submittedName>
        <fullName evidence="3">Uncharacterized protein</fullName>
    </submittedName>
</protein>
<evidence type="ECO:0000259" key="2">
    <source>
        <dbReference type="Pfam" id="PF19502"/>
    </source>
</evidence>
<reference evidence="4" key="1">
    <citation type="submission" date="2009-07" db="EMBL/GenBank/DDBJ databases">
        <title>Complete sequence of plasmid 1 of Methylovorus sp. SIP3-4.</title>
        <authorList>
            <consortium name="US DOE Joint Genome Institute"/>
            <person name="Lucas S."/>
            <person name="Copeland A."/>
            <person name="Lapidus A."/>
            <person name="Glavina del Rio T."/>
            <person name="Tice H."/>
            <person name="Bruce D."/>
            <person name="Goodwin L."/>
            <person name="Pitluck S."/>
            <person name="Clum A."/>
            <person name="Larimer F."/>
            <person name="Land M."/>
            <person name="Hauser L."/>
            <person name="Kyrpides N."/>
            <person name="Mikhailova N."/>
            <person name="Kayluzhnaya M."/>
            <person name="Chistoserdova L."/>
        </authorList>
    </citation>
    <scope>NUCLEOTIDE SEQUENCE [LARGE SCALE GENOMIC DNA]</scope>
    <source>
        <strain evidence="4">SIP3-4</strain>
        <plasmid evidence="4">pMsip01</plasmid>
    </source>
</reference>
<sequence>MRRSDIEHLLRAAGDVLNETAFIVVGSQSILGKYPDAPAELLQSAEADLIAKNKPEQNHKLEVLGELSPFHDMYGYFADPVDRNTAILPKGWEGRLVNLKTPATNGVTGLCLDPHDLFVSKMAAGRDKDLIYCRVMIEHNLVGKERVLALAATLKNTPDDPERNKRILMRIERMYEGVDVANTIHVDIEKGYYTGKVISVSDTVVQQEAGRGKMIFHEAARLDIMPIRGRSYDIKYREGSAKVEQKVLAKDKKLEL</sequence>
<dbReference type="InterPro" id="IPR045792">
    <property type="entry name" value="DUF6036"/>
</dbReference>
<dbReference type="OrthoDB" id="1524134at2"/>
<proteinExistence type="predicted"/>
<dbReference type="RefSeq" id="WP_012777682.1">
    <property type="nucleotide sequence ID" value="NC_012970.1"/>
</dbReference>
<feature type="domain" description="DUF6036" evidence="2">
    <location>
        <begin position="18"/>
        <end position="131"/>
    </location>
</feature>
<dbReference type="AlphaFoldDB" id="C6XEM7"/>
<feature type="domain" description="KfrB" evidence="1">
    <location>
        <begin position="193"/>
        <end position="245"/>
    </location>
</feature>
<dbReference type="KEGG" id="mei:Msip34_2860"/>
<evidence type="ECO:0000313" key="4">
    <source>
        <dbReference type="Proteomes" id="UP000002743"/>
    </source>
</evidence>
<name>C6XEM7_METGS</name>
<keyword evidence="3" id="KW-0614">Plasmid</keyword>
<dbReference type="Proteomes" id="UP000002743">
    <property type="component" value="Plasmid pMsip01"/>
</dbReference>
<dbReference type="HOGENOM" id="CLU_1072301_0_0_4"/>
<dbReference type="InterPro" id="IPR040782">
    <property type="entry name" value="KfrB"/>
</dbReference>
<gene>
    <name evidence="3" type="ordered locus">Msip34_2860</name>
</gene>
<reference evidence="3 4" key="2">
    <citation type="journal article" date="2011" name="J. Bacteriol.">
        <title>Genomes of three methylotrophs from a single niche uncover genetic and metabolic divergence of Methylophilaceae.</title>
        <authorList>
            <person name="Lapidus A."/>
            <person name="Clum A."/>
            <person name="Labutti K."/>
            <person name="Kaluzhnaya M.G."/>
            <person name="Lim S."/>
            <person name="Beck D.A."/>
            <person name="Glavina Del Rio T."/>
            <person name="Nolan M."/>
            <person name="Mavromatis K."/>
            <person name="Huntemann M."/>
            <person name="Lucas S."/>
            <person name="Lidstrom M.E."/>
            <person name="Ivanova N."/>
            <person name="Chistoserdova L."/>
        </authorList>
    </citation>
    <scope>NUCLEOTIDE SEQUENCE [LARGE SCALE GENOMIC DNA]</scope>
    <source>
        <strain evidence="3 4">SIP3-4</strain>
        <plasmid evidence="3 4">pMsip01</plasmid>
    </source>
</reference>
<evidence type="ECO:0000313" key="3">
    <source>
        <dbReference type="EMBL" id="ACT52084.1"/>
    </source>
</evidence>
<organism evidence="3 4">
    <name type="scientific">Methylovorus glucosotrophus (strain SIP3-4)</name>
    <dbReference type="NCBI Taxonomy" id="582744"/>
    <lineage>
        <taxon>Bacteria</taxon>
        <taxon>Pseudomonadati</taxon>
        <taxon>Pseudomonadota</taxon>
        <taxon>Betaproteobacteria</taxon>
        <taxon>Nitrosomonadales</taxon>
        <taxon>Methylophilaceae</taxon>
        <taxon>Methylovorus</taxon>
    </lineage>
</organism>
<geneLocation type="plasmid" evidence="3 4">
    <name>pMsip01</name>
</geneLocation>
<dbReference type="EMBL" id="CP001675">
    <property type="protein sequence ID" value="ACT52084.1"/>
    <property type="molecule type" value="Genomic_DNA"/>
</dbReference>